<gene>
    <name evidence="1" type="ORF">SAMN00777080_2964</name>
</gene>
<dbReference type="STRING" id="758820.SAMN00777080_2964"/>
<dbReference type="AlphaFoldDB" id="A0A1W2H6E9"/>
<dbReference type="OrthoDB" id="982229at2"/>
<reference evidence="2" key="1">
    <citation type="submission" date="2017-04" db="EMBL/GenBank/DDBJ databases">
        <authorList>
            <person name="Varghese N."/>
            <person name="Submissions S."/>
        </authorList>
    </citation>
    <scope>NUCLEOTIDE SEQUENCE [LARGE SCALE GENOMIC DNA]</scope>
    <source>
        <strain evidence="2">DSM 16537</strain>
    </source>
</reference>
<dbReference type="SUPFAM" id="SSF47175">
    <property type="entry name" value="Cytochromes"/>
    <property type="match status" value="1"/>
</dbReference>
<evidence type="ECO:0000313" key="1">
    <source>
        <dbReference type="EMBL" id="SMD44344.1"/>
    </source>
</evidence>
<name>A0A1W2H6E9_9BACT</name>
<dbReference type="EMBL" id="LT838813">
    <property type="protein sequence ID" value="SMD44344.1"/>
    <property type="molecule type" value="Genomic_DNA"/>
</dbReference>
<evidence type="ECO:0000313" key="2">
    <source>
        <dbReference type="Proteomes" id="UP000192333"/>
    </source>
</evidence>
<evidence type="ECO:0008006" key="3">
    <source>
        <dbReference type="Google" id="ProtNLM"/>
    </source>
</evidence>
<dbReference type="GO" id="GO:0022900">
    <property type="term" value="P:electron transport chain"/>
    <property type="evidence" value="ECO:0007669"/>
    <property type="project" value="InterPro"/>
</dbReference>
<dbReference type="Proteomes" id="UP000192333">
    <property type="component" value="Chromosome I"/>
</dbReference>
<dbReference type="GO" id="GO:0005506">
    <property type="term" value="F:iron ion binding"/>
    <property type="evidence" value="ECO:0007669"/>
    <property type="project" value="InterPro"/>
</dbReference>
<accession>A0A1W2H6E9</accession>
<dbReference type="GO" id="GO:0009055">
    <property type="term" value="F:electron transfer activity"/>
    <property type="evidence" value="ECO:0007669"/>
    <property type="project" value="InterPro"/>
</dbReference>
<dbReference type="InterPro" id="IPR010980">
    <property type="entry name" value="Cyt_c/b562"/>
</dbReference>
<protein>
    <recommendedName>
        <fullName evidence="3">Cytochrome C</fullName>
    </recommendedName>
</protein>
<proteinExistence type="predicted"/>
<organism evidence="1 2">
    <name type="scientific">Aquiflexum balticum DSM 16537</name>
    <dbReference type="NCBI Taxonomy" id="758820"/>
    <lineage>
        <taxon>Bacteria</taxon>
        <taxon>Pseudomonadati</taxon>
        <taxon>Bacteroidota</taxon>
        <taxon>Cytophagia</taxon>
        <taxon>Cytophagales</taxon>
        <taxon>Cyclobacteriaceae</taxon>
        <taxon>Aquiflexum</taxon>
    </lineage>
</organism>
<sequence>MPRISSLVLTLFLICIFSCQKKEETNATKAVLYPNQDAPLALLMREMFLDMEEIKLSVENKEALKSYLEKHKDILSAIPTNPKVKTEQFQLMGNAYLESLTTLENSSEDLLIDNYQAVVNTCLGCHQQYCPGPIQKINKLIKE</sequence>
<dbReference type="GO" id="GO:0020037">
    <property type="term" value="F:heme binding"/>
    <property type="evidence" value="ECO:0007669"/>
    <property type="project" value="InterPro"/>
</dbReference>
<keyword evidence="2" id="KW-1185">Reference proteome</keyword>